<keyword evidence="1" id="KW-1133">Transmembrane helix</keyword>
<proteinExistence type="predicted"/>
<reference evidence="2" key="1">
    <citation type="submission" date="2019-11" db="UniProtKB">
        <authorList>
            <consortium name="WormBaseParasite"/>
        </authorList>
    </citation>
    <scope>IDENTIFICATION</scope>
</reference>
<keyword evidence="1" id="KW-0812">Transmembrane</keyword>
<sequence>MYNSGPFALTPCAYLTFLSSTVVWPAFARASLNVPAWRCDWETRGHVALSHLCASVTLRRSRHVCTNANHMHIVPVTTCAHAFSTKTTIFTLKPPSVGLKVFALRFSLVPCWASVVFIAFVILVQ</sequence>
<dbReference type="WBParaSite" id="MCU_001878-RA">
    <property type="protein sequence ID" value="MCU_001878-RA"/>
    <property type="gene ID" value="MCU_001878"/>
</dbReference>
<organism evidence="2">
    <name type="scientific">Mesocestoides corti</name>
    <name type="common">Flatworm</name>
    <dbReference type="NCBI Taxonomy" id="53468"/>
    <lineage>
        <taxon>Eukaryota</taxon>
        <taxon>Metazoa</taxon>
        <taxon>Spiralia</taxon>
        <taxon>Lophotrochozoa</taxon>
        <taxon>Platyhelminthes</taxon>
        <taxon>Cestoda</taxon>
        <taxon>Eucestoda</taxon>
        <taxon>Cyclophyllidea</taxon>
        <taxon>Mesocestoididae</taxon>
        <taxon>Mesocestoides</taxon>
    </lineage>
</organism>
<accession>A0A5K3ENP5</accession>
<feature type="transmembrane region" description="Helical" evidence="1">
    <location>
        <begin position="102"/>
        <end position="124"/>
    </location>
</feature>
<protein>
    <submittedName>
        <fullName evidence="2">Secreted protein</fullName>
    </submittedName>
</protein>
<evidence type="ECO:0000256" key="1">
    <source>
        <dbReference type="SAM" id="Phobius"/>
    </source>
</evidence>
<dbReference type="AlphaFoldDB" id="A0A5K3ENP5"/>
<name>A0A5K3ENP5_MESCO</name>
<keyword evidence="1" id="KW-0472">Membrane</keyword>
<evidence type="ECO:0000313" key="2">
    <source>
        <dbReference type="WBParaSite" id="MCU_001878-RA"/>
    </source>
</evidence>